<accession>A0A1S1Z3S9</accession>
<name>A0A1S1Z3S9_FLAPC</name>
<dbReference type="Pfam" id="PF09912">
    <property type="entry name" value="DUF2141"/>
    <property type="match status" value="1"/>
</dbReference>
<dbReference type="InterPro" id="IPR018673">
    <property type="entry name" value="DUF2141"/>
</dbReference>
<protein>
    <recommendedName>
        <fullName evidence="3">DUF2141 domain-containing protein</fullName>
    </recommendedName>
</protein>
<dbReference type="Proteomes" id="UP000179797">
    <property type="component" value="Unassembled WGS sequence"/>
</dbReference>
<keyword evidence="2" id="KW-1185">Reference proteome</keyword>
<sequence length="122" mass="13642">MNEKVTLKITGATSSNGKIEIGIYNTADNFPENGKQFKGYSIDADTKTIQFSIDDLPEGTYAIAIWHDENEDKKLNTNWVGKPTEKYGFSNNVFGVLSPPDFEEASFTVEKNKITELTINLK</sequence>
<comment type="caution">
    <text evidence="1">The sequence shown here is derived from an EMBL/GenBank/DDBJ whole genome shotgun (WGS) entry which is preliminary data.</text>
</comment>
<reference evidence="1 2" key="1">
    <citation type="journal article" date="2012" name="Int. J. Syst. Evol. Microbiol.">
        <title>Flammeovirga pacifica sp. nov., isolated from deep-sea sediment.</title>
        <authorList>
            <person name="Xu H."/>
            <person name="Fu Y."/>
            <person name="Yang N."/>
            <person name="Ding Z."/>
            <person name="Lai Q."/>
            <person name="Zeng R."/>
        </authorList>
    </citation>
    <scope>NUCLEOTIDE SEQUENCE [LARGE SCALE GENOMIC DNA]</scope>
    <source>
        <strain evidence="2">DSM 24597 / LMG 26175 / WPAGA1</strain>
    </source>
</reference>
<evidence type="ECO:0008006" key="3">
    <source>
        <dbReference type="Google" id="ProtNLM"/>
    </source>
</evidence>
<dbReference type="AlphaFoldDB" id="A0A1S1Z3S9"/>
<dbReference type="STRING" id="915059.NH26_16445"/>
<organism evidence="1 2">
    <name type="scientific">Flammeovirga pacifica</name>
    <dbReference type="NCBI Taxonomy" id="915059"/>
    <lineage>
        <taxon>Bacteria</taxon>
        <taxon>Pseudomonadati</taxon>
        <taxon>Bacteroidota</taxon>
        <taxon>Cytophagia</taxon>
        <taxon>Cytophagales</taxon>
        <taxon>Flammeovirgaceae</taxon>
        <taxon>Flammeovirga</taxon>
    </lineage>
</organism>
<gene>
    <name evidence="1" type="ORF">NH26_16445</name>
</gene>
<evidence type="ECO:0000313" key="2">
    <source>
        <dbReference type="Proteomes" id="UP000179797"/>
    </source>
</evidence>
<dbReference type="EMBL" id="JRYR02000001">
    <property type="protein sequence ID" value="OHX67813.1"/>
    <property type="molecule type" value="Genomic_DNA"/>
</dbReference>
<evidence type="ECO:0000313" key="1">
    <source>
        <dbReference type="EMBL" id="OHX67813.1"/>
    </source>
</evidence>
<dbReference type="RefSeq" id="WP_044219615.1">
    <property type="nucleotide sequence ID" value="NZ_JRYR02000001.1"/>
</dbReference>
<proteinExistence type="predicted"/>